<dbReference type="Gene3D" id="1.10.510.10">
    <property type="entry name" value="Transferase(Phosphotransferase) domain 1"/>
    <property type="match status" value="1"/>
</dbReference>
<dbReference type="KEGG" id="vih:AB0763_00255"/>
<keyword evidence="4 5" id="KW-0067">ATP-binding</keyword>
<dbReference type="InterPro" id="IPR000719">
    <property type="entry name" value="Prot_kinase_dom"/>
</dbReference>
<feature type="domain" description="Protein kinase" evidence="6">
    <location>
        <begin position="79"/>
        <end position="344"/>
    </location>
</feature>
<dbReference type="PANTHER" id="PTHR43289">
    <property type="entry name" value="MITOGEN-ACTIVATED PROTEIN KINASE KINASE KINASE 20-RELATED"/>
    <property type="match status" value="1"/>
</dbReference>
<dbReference type="InterPro" id="IPR017441">
    <property type="entry name" value="Protein_kinase_ATP_BS"/>
</dbReference>
<keyword evidence="2 5" id="KW-0547">Nucleotide-binding</keyword>
<dbReference type="RefSeq" id="WP_306101781.1">
    <property type="nucleotide sequence ID" value="NZ_CP162601.1"/>
</dbReference>
<evidence type="ECO:0000256" key="3">
    <source>
        <dbReference type="ARBA" id="ARBA00022777"/>
    </source>
</evidence>
<dbReference type="SMART" id="SM00220">
    <property type="entry name" value="S_TKc"/>
    <property type="match status" value="1"/>
</dbReference>
<evidence type="ECO:0000256" key="1">
    <source>
        <dbReference type="ARBA" id="ARBA00022679"/>
    </source>
</evidence>
<sequence>MSVKTTGATAVYYHLLDLSRAQQKAQLDALAKDQPALYHQVKQWLDSGEDEAYTELFAHHAQHLDQPSLSLTGVNIGRYSLQEEIGRGGMGVVYCAKRADDTFEQDLAIKFIQPSTSSILGQQTLFHEAQILAHLNHPYIAKVFDGGLYQDMVYIAMEKVEGQTLSQYLKSTPLEQKEVLRLVEKVALALEHAHQKHILHADLKPDNILIDRDGNPKLIDFNITQKVRDKASQSPDFIVACHREFASPEQCQGDYLTAQSDVFSLGKIMAVIFKTLSRTQPRYTISKDLALIINKATQQQSEARYPSMAALRQDIQHLLTRRPISLRNQPTYRLILLLRRRPVTCGLAFALLLCATVFTNAIIKANAQLKQEKVIAEDMMFEVTSLLYHSKNIDERSFESMLDVTRRRILASPDLPDELKQKMLFAMMTPIPKKHYFGSSSQGSQD</sequence>
<dbReference type="PROSITE" id="PS00107">
    <property type="entry name" value="PROTEIN_KINASE_ATP"/>
    <property type="match status" value="1"/>
</dbReference>
<keyword evidence="1" id="KW-0808">Transferase</keyword>
<evidence type="ECO:0000256" key="5">
    <source>
        <dbReference type="PROSITE-ProRule" id="PRU10141"/>
    </source>
</evidence>
<proteinExistence type="predicted"/>
<dbReference type="SUPFAM" id="SSF56112">
    <property type="entry name" value="Protein kinase-like (PK-like)"/>
    <property type="match status" value="1"/>
</dbReference>
<protein>
    <submittedName>
        <fullName evidence="7">Serine/threonine protein kinase</fullName>
    </submittedName>
</protein>
<accession>A0AB39HAZ6</accession>
<evidence type="ECO:0000256" key="2">
    <source>
        <dbReference type="ARBA" id="ARBA00022741"/>
    </source>
</evidence>
<keyword evidence="3 7" id="KW-0418">Kinase</keyword>
<dbReference type="InterPro" id="IPR011009">
    <property type="entry name" value="Kinase-like_dom_sf"/>
</dbReference>
<gene>
    <name evidence="7" type="ORF">AB0763_00255</name>
</gene>
<dbReference type="EMBL" id="CP162601">
    <property type="protein sequence ID" value="XDK25122.1"/>
    <property type="molecule type" value="Genomic_DNA"/>
</dbReference>
<organism evidence="7">
    <name type="scientific">Vibrio sp. HB236076</name>
    <dbReference type="NCBI Taxonomy" id="3232307"/>
    <lineage>
        <taxon>Bacteria</taxon>
        <taxon>Pseudomonadati</taxon>
        <taxon>Pseudomonadota</taxon>
        <taxon>Gammaproteobacteria</taxon>
        <taxon>Vibrionales</taxon>
        <taxon>Vibrionaceae</taxon>
        <taxon>Vibrio</taxon>
    </lineage>
</organism>
<evidence type="ECO:0000313" key="7">
    <source>
        <dbReference type="EMBL" id="XDK25122.1"/>
    </source>
</evidence>
<keyword evidence="7" id="KW-0723">Serine/threonine-protein kinase</keyword>
<feature type="binding site" evidence="5">
    <location>
        <position position="110"/>
    </location>
    <ligand>
        <name>ATP</name>
        <dbReference type="ChEBI" id="CHEBI:30616"/>
    </ligand>
</feature>
<dbReference type="Pfam" id="PF00069">
    <property type="entry name" value="Pkinase"/>
    <property type="match status" value="1"/>
</dbReference>
<evidence type="ECO:0000256" key="4">
    <source>
        <dbReference type="ARBA" id="ARBA00022840"/>
    </source>
</evidence>
<dbReference type="GO" id="GO:0005524">
    <property type="term" value="F:ATP binding"/>
    <property type="evidence" value="ECO:0007669"/>
    <property type="project" value="UniProtKB-UniRule"/>
</dbReference>
<name>A0AB39HAZ6_9VIBR</name>
<dbReference type="Gene3D" id="3.30.200.20">
    <property type="entry name" value="Phosphorylase Kinase, domain 1"/>
    <property type="match status" value="1"/>
</dbReference>
<dbReference type="PANTHER" id="PTHR43289:SF34">
    <property type="entry name" value="SERINE_THREONINE-PROTEIN KINASE YBDM-RELATED"/>
    <property type="match status" value="1"/>
</dbReference>
<dbReference type="InterPro" id="IPR008271">
    <property type="entry name" value="Ser/Thr_kinase_AS"/>
</dbReference>
<dbReference type="CDD" id="cd14014">
    <property type="entry name" value="STKc_PknB_like"/>
    <property type="match status" value="1"/>
</dbReference>
<dbReference type="PROSITE" id="PS50011">
    <property type="entry name" value="PROTEIN_KINASE_DOM"/>
    <property type="match status" value="1"/>
</dbReference>
<dbReference type="PROSITE" id="PS00108">
    <property type="entry name" value="PROTEIN_KINASE_ST"/>
    <property type="match status" value="1"/>
</dbReference>
<dbReference type="AlphaFoldDB" id="A0AB39HAZ6"/>
<reference evidence="7" key="1">
    <citation type="submission" date="2024-07" db="EMBL/GenBank/DDBJ databases">
        <title>Genome Analysis of a Potential Novel Vibrio Species Secreting pH- and Thermo-stable Alginate Lyase and its Application in Producing Alginate Oligosaccharides.</title>
        <authorList>
            <person name="Huang H."/>
            <person name="Bao K."/>
        </authorList>
    </citation>
    <scope>NUCLEOTIDE SEQUENCE</scope>
    <source>
        <strain evidence="7">HB236076</strain>
    </source>
</reference>
<evidence type="ECO:0000259" key="6">
    <source>
        <dbReference type="PROSITE" id="PS50011"/>
    </source>
</evidence>
<dbReference type="GO" id="GO:0004674">
    <property type="term" value="F:protein serine/threonine kinase activity"/>
    <property type="evidence" value="ECO:0007669"/>
    <property type="project" value="UniProtKB-KW"/>
</dbReference>